<keyword evidence="1" id="KW-0812">Transmembrane</keyword>
<dbReference type="EMBL" id="VDCH01000015">
    <property type="protein sequence ID" value="TNJ38674.1"/>
    <property type="molecule type" value="Genomic_DNA"/>
</dbReference>
<comment type="caution">
    <text evidence="3">The sequence shown here is derived from an EMBL/GenBank/DDBJ whole genome shotgun (WGS) entry which is preliminary data.</text>
</comment>
<gene>
    <name evidence="3" type="ORF">FGF66_07980</name>
</gene>
<protein>
    <recommendedName>
        <fullName evidence="2">Haem-binding domain-containing protein</fullName>
    </recommendedName>
</protein>
<dbReference type="SMART" id="SM01235">
    <property type="entry name" value="Haem_bd"/>
    <property type="match status" value="1"/>
</dbReference>
<dbReference type="AlphaFoldDB" id="A0A5C4S5D8"/>
<reference evidence="3 4" key="1">
    <citation type="submission" date="2019-05" db="EMBL/GenBank/DDBJ databases">
        <title>Draft Whole-Genome sequence of the green sulfur bacterium Chlorobaculum thiosulfatiphilum DSM 249.</title>
        <authorList>
            <person name="Meyer T.E."/>
            <person name="Kyndt J.A."/>
        </authorList>
    </citation>
    <scope>NUCLEOTIDE SEQUENCE [LARGE SCALE GENOMIC DNA]</scope>
    <source>
        <strain evidence="3 4">DSM 249</strain>
    </source>
</reference>
<evidence type="ECO:0000313" key="4">
    <source>
        <dbReference type="Proteomes" id="UP000308271"/>
    </source>
</evidence>
<dbReference type="OrthoDB" id="196738at2"/>
<proteinExistence type="predicted"/>
<keyword evidence="4" id="KW-1185">Reference proteome</keyword>
<feature type="domain" description="Haem-binding" evidence="2">
    <location>
        <begin position="13"/>
        <end position="142"/>
    </location>
</feature>
<keyword evidence="1" id="KW-1133">Transmembrane helix</keyword>
<dbReference type="InterPro" id="IPR025992">
    <property type="entry name" value="Haem-bd"/>
</dbReference>
<evidence type="ECO:0000259" key="2">
    <source>
        <dbReference type="SMART" id="SM01235"/>
    </source>
</evidence>
<accession>A0A5C4S5D8</accession>
<dbReference type="Proteomes" id="UP000308271">
    <property type="component" value="Unassembled WGS sequence"/>
</dbReference>
<dbReference type="Pfam" id="PF14376">
    <property type="entry name" value="Haem_bd"/>
    <property type="match status" value="1"/>
</dbReference>
<organism evidence="3 4">
    <name type="scientific">Chlorobaculum thiosulfatiphilum</name>
    <name type="common">Chlorobium limicola f.sp. thiosulfatophilum</name>
    <dbReference type="NCBI Taxonomy" id="115852"/>
    <lineage>
        <taxon>Bacteria</taxon>
        <taxon>Pseudomonadati</taxon>
        <taxon>Chlorobiota</taxon>
        <taxon>Chlorobiia</taxon>
        <taxon>Chlorobiales</taxon>
        <taxon>Chlorobiaceae</taxon>
        <taxon>Chlorobaculum</taxon>
    </lineage>
</organism>
<keyword evidence="1" id="KW-0472">Membrane</keyword>
<name>A0A5C4S5D8_CHLTI</name>
<evidence type="ECO:0000313" key="3">
    <source>
        <dbReference type="EMBL" id="TNJ38674.1"/>
    </source>
</evidence>
<sequence>MNNKSGIVAGWIIIVLILIQFIPLDRVGHPSKPPASIPASVLAPLEAHCFACHSSQTRWPRSAYVAPLSWYVTGKVRQAREAVDFTNFDALPEPARRKIEKAASRLAGSADLAKHGAIPGFPPIRMTESERRALAEWATNNNRE</sequence>
<feature type="transmembrane region" description="Helical" evidence="1">
    <location>
        <begin position="6"/>
        <end position="24"/>
    </location>
</feature>
<evidence type="ECO:0000256" key="1">
    <source>
        <dbReference type="SAM" id="Phobius"/>
    </source>
</evidence>